<dbReference type="STRING" id="123214.PERMA_1527"/>
<evidence type="ECO:0000256" key="1">
    <source>
        <dbReference type="SAM" id="Phobius"/>
    </source>
</evidence>
<dbReference type="RefSeq" id="WP_012676806.1">
    <property type="nucleotide sequence ID" value="NC_012440.1"/>
</dbReference>
<keyword evidence="1" id="KW-0472">Membrane</keyword>
<keyword evidence="1" id="KW-1133">Transmembrane helix</keyword>
<evidence type="ECO:0000313" key="3">
    <source>
        <dbReference type="Proteomes" id="UP000001366"/>
    </source>
</evidence>
<gene>
    <name evidence="2" type="ordered locus">PERMA_1527</name>
</gene>
<accession>C0QRJ8</accession>
<protein>
    <submittedName>
        <fullName evidence="2">Uncharacterized protein</fullName>
    </submittedName>
</protein>
<reference evidence="2 3" key="1">
    <citation type="journal article" date="2009" name="J. Bacteriol.">
        <title>Complete and draft genome sequences of six members of the Aquificales.</title>
        <authorList>
            <person name="Reysenbach A.L."/>
            <person name="Hamamura N."/>
            <person name="Podar M."/>
            <person name="Griffiths E."/>
            <person name="Ferreira S."/>
            <person name="Hochstein R."/>
            <person name="Heidelberg J."/>
            <person name="Johnson J."/>
            <person name="Mead D."/>
            <person name="Pohorille A."/>
            <person name="Sarmiento M."/>
            <person name="Schweighofer K."/>
            <person name="Seshadri R."/>
            <person name="Voytek M.A."/>
        </authorList>
    </citation>
    <scope>NUCLEOTIDE SEQUENCE [LARGE SCALE GENOMIC DNA]</scope>
    <source>
        <strain evidence="3">DSM 14350 / EX-H1</strain>
    </source>
</reference>
<dbReference type="EMBL" id="CP001230">
    <property type="protein sequence ID" value="ACO04569.1"/>
    <property type="molecule type" value="Genomic_DNA"/>
</dbReference>
<dbReference type="PaxDb" id="123214-PERMA_1527"/>
<dbReference type="Proteomes" id="UP000001366">
    <property type="component" value="Chromosome"/>
</dbReference>
<name>C0QRJ8_PERMH</name>
<keyword evidence="3" id="KW-1185">Reference proteome</keyword>
<sequence length="121" mass="14315">MNTRVFIAELVQDIPLWVVLFMSVYTEYQNDRIFFASLVLGVLATAYILYQMKKGSYSYETLFDKPSEALPFLIYSFFLLILLIILTFQDRLYMGSIIWLYVILGSIGEMFFMRKDRSEKK</sequence>
<proteinExistence type="predicted"/>
<feature type="transmembrane region" description="Helical" evidence="1">
    <location>
        <begin position="94"/>
        <end position="112"/>
    </location>
</feature>
<dbReference type="KEGG" id="pmx:PERMA_1527"/>
<dbReference type="AlphaFoldDB" id="C0QRJ8"/>
<feature type="transmembrane region" description="Helical" evidence="1">
    <location>
        <begin position="32"/>
        <end position="50"/>
    </location>
</feature>
<evidence type="ECO:0000313" key="2">
    <source>
        <dbReference type="EMBL" id="ACO04569.1"/>
    </source>
</evidence>
<organism evidence="2 3">
    <name type="scientific">Persephonella marina (strain DSM 14350 / EX-H1)</name>
    <dbReference type="NCBI Taxonomy" id="123214"/>
    <lineage>
        <taxon>Bacteria</taxon>
        <taxon>Pseudomonadati</taxon>
        <taxon>Aquificota</taxon>
        <taxon>Aquificia</taxon>
        <taxon>Aquificales</taxon>
        <taxon>Hydrogenothermaceae</taxon>
        <taxon>Persephonella</taxon>
    </lineage>
</organism>
<keyword evidence="1" id="KW-0812">Transmembrane</keyword>
<dbReference type="HOGENOM" id="CLU_2035814_0_0_0"/>
<feature type="transmembrane region" description="Helical" evidence="1">
    <location>
        <begin position="70"/>
        <end position="88"/>
    </location>
</feature>
<dbReference type="OrthoDB" id="14413at2"/>